<proteinExistence type="predicted"/>
<dbReference type="Gene3D" id="2.130.10.10">
    <property type="entry name" value="YVTN repeat-like/Quinoprotein amine dehydrogenase"/>
    <property type="match status" value="1"/>
</dbReference>
<reference evidence="4" key="1">
    <citation type="submission" date="2020-07" db="EMBL/GenBank/DDBJ databases">
        <authorList>
            <person name="Nazaruddin N."/>
        </authorList>
    </citation>
    <scope>NUCLEOTIDE SEQUENCE</scope>
</reference>
<organism evidence="4 5">
    <name type="scientific">Heterotrigona itama</name>
    <dbReference type="NCBI Taxonomy" id="395501"/>
    <lineage>
        <taxon>Eukaryota</taxon>
        <taxon>Metazoa</taxon>
        <taxon>Ecdysozoa</taxon>
        <taxon>Arthropoda</taxon>
        <taxon>Hexapoda</taxon>
        <taxon>Insecta</taxon>
        <taxon>Pterygota</taxon>
        <taxon>Neoptera</taxon>
        <taxon>Endopterygota</taxon>
        <taxon>Hymenoptera</taxon>
        <taxon>Apocrita</taxon>
        <taxon>Aculeata</taxon>
        <taxon>Apoidea</taxon>
        <taxon>Anthophila</taxon>
        <taxon>Apidae</taxon>
        <taxon>Heterotrigona</taxon>
    </lineage>
</organism>
<dbReference type="InterPro" id="IPR036322">
    <property type="entry name" value="WD40_repeat_dom_sf"/>
</dbReference>
<gene>
    <name evidence="4" type="ORF">MHI_LOCUS666759</name>
</gene>
<dbReference type="PANTHER" id="PTHR15922:SF2">
    <property type="entry name" value="NBAS SUBUNIT OF NRZ TETHERING COMPLEX"/>
    <property type="match status" value="1"/>
</dbReference>
<evidence type="ECO:0000313" key="4">
    <source>
        <dbReference type="EMBL" id="CAD1476714.1"/>
    </source>
</evidence>
<dbReference type="Pfam" id="PF15492">
    <property type="entry name" value="Nbas_N"/>
    <property type="match status" value="1"/>
</dbReference>
<evidence type="ECO:0000256" key="1">
    <source>
        <dbReference type="SAM" id="Coils"/>
    </source>
</evidence>
<feature type="domain" description="Neuroblastoma-amplified sequence N-terminal" evidence="3">
    <location>
        <begin position="42"/>
        <end position="317"/>
    </location>
</feature>
<dbReference type="GO" id="GO:0000149">
    <property type="term" value="F:SNARE binding"/>
    <property type="evidence" value="ECO:0007669"/>
    <property type="project" value="TreeGrafter"/>
</dbReference>
<feature type="coiled-coil region" evidence="1">
    <location>
        <begin position="1840"/>
        <end position="1867"/>
    </location>
</feature>
<sequence length="1893" mass="219876">KCKNDSIILPTTGTIKNALRYLNNRYSLPESISQQISLTLPWKFAIGDYGRLLALLQENVIEIRKAKDEYSSVVGKASVPKDAFPQWRKLAWSPDGTFLVLASSNGYTSFYNALGNNIFNISPKTISQNPHILEAGDAIASMIFLKPRTKSDKWSYEFMLITYSGLLKSYHISTTNEYEANYEFSFGSFYKNGINAVVYDEKHHLFYVAGNTITQKLMSTASDSGLTSWRPLNEYPYCKLSFTFDGELKTKSIFSIWNIIPTLNLQPKSIIFKIKISPNNRFLTCLHTDGSISLWRLPTLLIQRKWKLSEQPDFNIPNPLGHAKTKKFPPAVTEFHPIDIGWWSEEAIIIARCSGSTSVCSTTDLKNLLGPSPEFLAGQPQIYELGLDRGFLCLDCETYITSKKRNRDSNTENQTSEVSSESEEESDELEPTSILNYTTNLMQSTLYSITDIERFQPKKKKLKVLFRTYRIVGLKSTTPEELYSRKIDIEEYEEALSLANMYNLDTDLVYQTQWRKSELSLNAIQEHLSKVTKRSWVLHECISRVPDTIEAARELLNFGLKGANLETLIAIKTCDNGKFVIDNTDEEWDEMDEASISLRQVQKINQMLETIDIKNLSDAQKDLIKYRRKLLDHLDKLLTYEIILDSSLKYDKNFYEEFRQLSAIENAIKFAKDGDCQGVEIMFTYHGEYLLPHWLAIISFFPETLNPLKYKKLLPECDIDGQLFLLDQCELRQKDWAEKTEFNEIINLEIDDKSQLLYEYDPSLTMYRNTLLTSELLQKWYESRAYQIERNSCMIDNALQLIKIAKLHNINGLDNLLLDLETLDDLIYKVYIEDLSLDQLQKLSSLEKIKLLMSMTSEKNFVEDIKNFLLPFIKRRHQYLGGELQKHLFNDYLISISKEDLMLPVKLFQYLKQSHDNEILQMIENIATLALDCIYACNDPNMYKKATCIVDAIAKDHNIRRSGAINTLLEELDKELECTKILNKYGVKTTLNALRKNKSNPDAAKQLLIQMARSLNKRMPPPDEKQWAELLNEMLEIHGLIFTSVDIEICFEICVSARLVSGVKSNIQNCAALIETKENEQSLLKVSYEKTVNLILDASKEYFNSSKSLTDSNMELARACLHLIVDHNVQIKEEYDLINSLQILNEFDIDILPLQVRLMQDRLQLIKDCLNKREDAYKSRQRLLTLAYYLRIERNNSKMLEGKVLELIAKKALEVKDFAVCAETCQQLMKNNYIPAWTVALELGFCKDYEDLKTRQKCLWFAINNGPSDILSKALDQIHLIEIQILHKNLELWIPSDSLSDDFNDVDSEEEFIDALTTPQIETKEFVPKVLEASTEIVKTSANIMKDSTLGLIKNISDTNFWKSRLKFNFLNNQNNNTEYENPIEADDVQSFPCFYENLHKNCKLSEFDTKYVNYSMPGLQNTRLKCCRALLRITMLSESSCYGLEVIFLECAKYTIQQDWLLGIAYLFSVQKKYIKEVHNFLTEFPQTMLYIQTSMYYYCLELHKSLYKDYYFTDLYLFDPLSLILKTMNIAHKCKRFDIYKPFKYWQTCLFQSYGINKTEFLESNQGAENDSKTEDNKESDEFNIAQIQSSSISIEKTEEKEIKENLPHIEETDIKKNLSEFDDKNDVEWTDNWGNFSDEDIIEHVGSKKNILKQELYIENNTSLLKDIGECTTEKDRFQAFEKIFNKVRNVDHFYEVKALLLQWPKFKDPEYTKINNHPILRMLKIANSYIMEKDKSKHSKQIFEEYKELIKALSSTNVLKEFLNAEEIPLEHAIYIRLNTDNPEFYEEAINILKEKYEELTVSPPILEMLFSKNLTASFDSNHEIFSRIIEHVLINRSLTDVKENAEILIQELKKKKDIAHALCIIRVMEDIPPSLSTFSTCYELLMRK</sequence>
<keyword evidence="1" id="KW-0175">Coiled coil</keyword>
<feature type="region of interest" description="Disordered" evidence="2">
    <location>
        <begin position="405"/>
        <end position="430"/>
    </location>
</feature>
<dbReference type="OrthoDB" id="19988at2759"/>
<protein>
    <recommendedName>
        <fullName evidence="3">Neuroblastoma-amplified sequence N-terminal domain-containing protein</fullName>
    </recommendedName>
</protein>
<dbReference type="SUPFAM" id="SSF50978">
    <property type="entry name" value="WD40 repeat-like"/>
    <property type="match status" value="1"/>
</dbReference>
<dbReference type="GO" id="GO:0006890">
    <property type="term" value="P:retrograde vesicle-mediated transport, Golgi to endoplasmic reticulum"/>
    <property type="evidence" value="ECO:0007669"/>
    <property type="project" value="TreeGrafter"/>
</dbReference>
<dbReference type="InterPro" id="IPR029145">
    <property type="entry name" value="NBAS_N"/>
</dbReference>
<keyword evidence="5" id="KW-1185">Reference proteome</keyword>
<dbReference type="PANTHER" id="PTHR15922">
    <property type="entry name" value="NEUROBLASTOMA-AMPLIFIED SEQUENCE"/>
    <property type="match status" value="1"/>
</dbReference>
<dbReference type="GO" id="GO:0070939">
    <property type="term" value="C:Dsl1/NZR complex"/>
    <property type="evidence" value="ECO:0007669"/>
    <property type="project" value="TreeGrafter"/>
</dbReference>
<evidence type="ECO:0000313" key="5">
    <source>
        <dbReference type="Proteomes" id="UP000752696"/>
    </source>
</evidence>
<dbReference type="EMBL" id="CAJDYZ010009535">
    <property type="protein sequence ID" value="CAD1476714.1"/>
    <property type="molecule type" value="Genomic_DNA"/>
</dbReference>
<name>A0A6V7HAD7_9HYME</name>
<feature type="compositionally biased region" description="Acidic residues" evidence="2">
    <location>
        <begin position="420"/>
        <end position="430"/>
    </location>
</feature>
<dbReference type="InterPro" id="IPR015943">
    <property type="entry name" value="WD40/YVTN_repeat-like_dom_sf"/>
</dbReference>
<accession>A0A6V7HAD7</accession>
<feature type="non-terminal residue" evidence="4">
    <location>
        <position position="1"/>
    </location>
</feature>
<comment type="caution">
    <text evidence="4">The sequence shown here is derived from an EMBL/GenBank/DDBJ whole genome shotgun (WGS) entry which is preliminary data.</text>
</comment>
<evidence type="ECO:0000259" key="3">
    <source>
        <dbReference type="Pfam" id="PF15492"/>
    </source>
</evidence>
<dbReference type="Proteomes" id="UP000752696">
    <property type="component" value="Unassembled WGS sequence"/>
</dbReference>
<evidence type="ECO:0000256" key="2">
    <source>
        <dbReference type="SAM" id="MobiDB-lite"/>
    </source>
</evidence>